<dbReference type="KEGG" id="char:105889881"/>
<evidence type="ECO:0000256" key="9">
    <source>
        <dbReference type="ARBA" id="ARBA00023065"/>
    </source>
</evidence>
<evidence type="ECO:0000313" key="16">
    <source>
        <dbReference type="Proteomes" id="UP000515152"/>
    </source>
</evidence>
<feature type="domain" description="Ca2+-activated K+ channel Slowpoke-like C-terminal" evidence="14">
    <location>
        <begin position="481"/>
        <end position="593"/>
    </location>
</feature>
<keyword evidence="8" id="KW-1133">Transmembrane helix</keyword>
<dbReference type="GO" id="GO:0045211">
    <property type="term" value="C:postsynaptic membrane"/>
    <property type="evidence" value="ECO:0007669"/>
    <property type="project" value="TreeGrafter"/>
</dbReference>
<evidence type="ECO:0000256" key="8">
    <source>
        <dbReference type="ARBA" id="ARBA00022989"/>
    </source>
</evidence>
<dbReference type="GeneID" id="105889881"/>
<evidence type="ECO:0000256" key="10">
    <source>
        <dbReference type="ARBA" id="ARBA00023136"/>
    </source>
</evidence>
<dbReference type="GO" id="GO:0060072">
    <property type="term" value="F:large conductance calcium-activated potassium channel activity"/>
    <property type="evidence" value="ECO:0007669"/>
    <property type="project" value="TreeGrafter"/>
</dbReference>
<dbReference type="Proteomes" id="UP000515152">
    <property type="component" value="Chromosome 7"/>
</dbReference>
<evidence type="ECO:0000313" key="17">
    <source>
        <dbReference type="RefSeq" id="XP_031427054.1"/>
    </source>
</evidence>
<dbReference type="InterPro" id="IPR048735">
    <property type="entry name" value="Slowpoke-like_C"/>
</dbReference>
<evidence type="ECO:0000256" key="2">
    <source>
        <dbReference type="ARBA" id="ARBA00022448"/>
    </source>
</evidence>
<evidence type="ECO:0000256" key="1">
    <source>
        <dbReference type="ARBA" id="ARBA00004141"/>
    </source>
</evidence>
<organism evidence="16 17">
    <name type="scientific">Clupea harengus</name>
    <name type="common">Atlantic herring</name>
    <dbReference type="NCBI Taxonomy" id="7950"/>
    <lineage>
        <taxon>Eukaryota</taxon>
        <taxon>Metazoa</taxon>
        <taxon>Chordata</taxon>
        <taxon>Craniata</taxon>
        <taxon>Vertebrata</taxon>
        <taxon>Euteleostomi</taxon>
        <taxon>Actinopterygii</taxon>
        <taxon>Neopterygii</taxon>
        <taxon>Teleostei</taxon>
        <taxon>Clupei</taxon>
        <taxon>Clupeiformes</taxon>
        <taxon>Clupeoidei</taxon>
        <taxon>Clupeidae</taxon>
        <taxon>Clupea</taxon>
    </lineage>
</organism>
<dbReference type="InterPro" id="IPR047871">
    <property type="entry name" value="K_chnl_Slo-like"/>
</dbReference>
<keyword evidence="16" id="KW-1185">Reference proteome</keyword>
<keyword evidence="9" id="KW-0406">Ion transport</keyword>
<keyword evidence="10" id="KW-0472">Membrane</keyword>
<dbReference type="PRINTS" id="PR01449">
    <property type="entry name" value="BKCHANNELA"/>
</dbReference>
<reference evidence="17" key="1">
    <citation type="submission" date="2025-08" db="UniProtKB">
        <authorList>
            <consortium name="RefSeq"/>
        </authorList>
    </citation>
    <scope>IDENTIFICATION</scope>
</reference>
<keyword evidence="2" id="KW-0813">Transport</keyword>
<sequence>MSTQLPRRDDLHQADLGSQGHGTSAYLQNVSNWEWSRGDGVICLAELKLGFMAQSCLVPGLSTLLANLFSMQGGPLEADDHSWRKFYREGMYKEIYTEYLSSTFTGLSFAQASKLCFLKLNLSLIGIEYQSGETEFCVLVNPPSHIRIKNKTLGFLIAEDAADAHRAGFYCWVCHNHIDDISRMKPCKCENVTTASSSLLSLNVRQPSLGVLPQCQEPELDEYTSGLELEEDVMLDSTGMFHWCSPIPLQEVSLTREKASVLPLRQHVVVCLVGDEDSRLLGLGDFMMPLRASNFTVPELKTVVFLGDPKYFRREWSNIQYFPKIYFLSGSPMCKADLRAVRVETCAMCVVLSTLSSNKNIESTMQDKETILSCVNLFHTRFSYQPSRPQSQHGRRSSYTPLGPRPPDASPPPQPPRTGTTVPLLVELVNTSNVQFVSDVEEFNKSSNMTLTEAFAIGSVFSMDLLDSLMSATYFNANVPNLINTLVTGGDTPALEAQLAEDNHLCQGEMNLTLCTLRQRSKLAQLALDDEPLCRLRCMVYKDLFVQALDSLEILCFGLYRLMDPPNPSMKRFVITTPPAELPLDPSDKVYCSVPFHQSHLLARSRSRSSVQSL</sequence>
<keyword evidence="3" id="KW-0633">Potassium transport</keyword>
<dbReference type="Pfam" id="PF03493">
    <property type="entry name" value="BK_channel_a"/>
    <property type="match status" value="1"/>
</dbReference>
<accession>A0A6P8FLH9</accession>
<feature type="region of interest" description="Disordered" evidence="12">
    <location>
        <begin position="385"/>
        <end position="420"/>
    </location>
</feature>
<feature type="compositionally biased region" description="Polar residues" evidence="12">
    <location>
        <begin position="385"/>
        <end position="400"/>
    </location>
</feature>
<keyword evidence="11" id="KW-0407">Ion channel</keyword>
<evidence type="ECO:0000256" key="3">
    <source>
        <dbReference type="ARBA" id="ARBA00022538"/>
    </source>
</evidence>
<comment type="subcellular location">
    <subcellularLocation>
        <location evidence="1">Membrane</location>
        <topology evidence="1">Multi-pass membrane protein</topology>
    </subcellularLocation>
</comment>
<dbReference type="Pfam" id="PF22614">
    <property type="entry name" value="Slo-like_RCK"/>
    <property type="match status" value="1"/>
</dbReference>
<gene>
    <name evidence="17" type="primary">LOC105889881</name>
</gene>
<keyword evidence="4" id="KW-0812">Transmembrane</keyword>
<keyword evidence="5" id="KW-0631">Potassium channel</keyword>
<protein>
    <submittedName>
        <fullName evidence="17">Calcium-activated potassium channel slo-1-like</fullName>
    </submittedName>
</protein>
<dbReference type="OrthoDB" id="10035564at2759"/>
<dbReference type="AlphaFoldDB" id="A0A6P8FLH9"/>
<evidence type="ECO:0000256" key="12">
    <source>
        <dbReference type="SAM" id="MobiDB-lite"/>
    </source>
</evidence>
<evidence type="ECO:0000256" key="6">
    <source>
        <dbReference type="ARBA" id="ARBA00022882"/>
    </source>
</evidence>
<evidence type="ECO:0000259" key="15">
    <source>
        <dbReference type="Pfam" id="PF22614"/>
    </source>
</evidence>
<evidence type="ECO:0000256" key="4">
    <source>
        <dbReference type="ARBA" id="ARBA00022692"/>
    </source>
</evidence>
<evidence type="ECO:0000256" key="5">
    <source>
        <dbReference type="ARBA" id="ARBA00022826"/>
    </source>
</evidence>
<dbReference type="GO" id="GO:0034702">
    <property type="term" value="C:monoatomic ion channel complex"/>
    <property type="evidence" value="ECO:0007669"/>
    <property type="project" value="UniProtKB-KW"/>
</dbReference>
<evidence type="ECO:0000256" key="11">
    <source>
        <dbReference type="ARBA" id="ARBA00023303"/>
    </source>
</evidence>
<feature type="compositionally biased region" description="Pro residues" evidence="12">
    <location>
        <begin position="403"/>
        <end position="416"/>
    </location>
</feature>
<keyword evidence="6" id="KW-0851">Voltage-gated channel</keyword>
<dbReference type="RefSeq" id="XP_031427054.1">
    <property type="nucleotide sequence ID" value="XM_031571194.2"/>
</dbReference>
<dbReference type="PANTHER" id="PTHR10027">
    <property type="entry name" value="CALCIUM-ACTIVATED POTASSIUM CHANNEL ALPHA CHAIN"/>
    <property type="match status" value="1"/>
</dbReference>
<evidence type="ECO:0000259" key="13">
    <source>
        <dbReference type="Pfam" id="PF03493"/>
    </source>
</evidence>
<feature type="domain" description="Calcium-activated potassium channel BK alpha subunit" evidence="13">
    <location>
        <begin position="39"/>
        <end position="127"/>
    </location>
</feature>
<name>A0A6P8FLH9_CLUHA</name>
<feature type="domain" description="RCK N-terminal" evidence="15">
    <location>
        <begin position="265"/>
        <end position="379"/>
    </location>
</feature>
<evidence type="ECO:0000259" key="14">
    <source>
        <dbReference type="Pfam" id="PF21014"/>
    </source>
</evidence>
<dbReference type="InterPro" id="IPR003148">
    <property type="entry name" value="RCK_N"/>
</dbReference>
<dbReference type="PANTHER" id="PTHR10027:SF33">
    <property type="entry name" value="CALCIUM-ACTIVATED POTASSIUM CHANNEL SUBUNIT ALPHA-1-RELATED"/>
    <property type="match status" value="1"/>
</dbReference>
<dbReference type="Pfam" id="PF21014">
    <property type="entry name" value="Slowpoke_C"/>
    <property type="match status" value="1"/>
</dbReference>
<evidence type="ECO:0000256" key="7">
    <source>
        <dbReference type="ARBA" id="ARBA00022958"/>
    </source>
</evidence>
<keyword evidence="7" id="KW-0630">Potassium</keyword>
<dbReference type="InterPro" id="IPR003929">
    <property type="entry name" value="K_chnl_BK_asu"/>
</dbReference>
<proteinExistence type="predicted"/>